<dbReference type="PROSITE" id="PS51352">
    <property type="entry name" value="THIOREDOXIN_2"/>
    <property type="match status" value="1"/>
</dbReference>
<protein>
    <recommendedName>
        <fullName evidence="1">protein-disulfide reductase</fullName>
        <ecNumber evidence="1">1.8.1.8</ecNumber>
    </recommendedName>
</protein>
<dbReference type="Gene3D" id="3.40.30.10">
    <property type="entry name" value="Glutaredoxin"/>
    <property type="match status" value="1"/>
</dbReference>
<reference evidence="9 10" key="1">
    <citation type="submission" date="2024-10" db="EMBL/GenBank/DDBJ databases">
        <title>Updated reference genomes for cyclostephanoid diatoms.</title>
        <authorList>
            <person name="Roberts W.R."/>
            <person name="Alverson A.J."/>
        </authorList>
    </citation>
    <scope>NUCLEOTIDE SEQUENCE [LARGE SCALE GENOMIC DNA]</scope>
    <source>
        <strain evidence="9 10">AJA228-03</strain>
    </source>
</reference>
<dbReference type="SUPFAM" id="SSF52833">
    <property type="entry name" value="Thioredoxin-like"/>
    <property type="match status" value="1"/>
</dbReference>
<dbReference type="Pfam" id="PF13905">
    <property type="entry name" value="Thioredoxin_8"/>
    <property type="match status" value="1"/>
</dbReference>
<evidence type="ECO:0000313" key="10">
    <source>
        <dbReference type="Proteomes" id="UP001530377"/>
    </source>
</evidence>
<dbReference type="InterPro" id="IPR013766">
    <property type="entry name" value="Thioredoxin_domain"/>
</dbReference>
<evidence type="ECO:0000259" key="8">
    <source>
        <dbReference type="PROSITE" id="PS51352"/>
    </source>
</evidence>
<keyword evidence="2" id="KW-0677">Repeat</keyword>
<dbReference type="EC" id="1.8.1.8" evidence="1"/>
<comment type="catalytic activity">
    <reaction evidence="7">
        <text>[protein]-dithiol + NADP(+) = [protein]-disulfide + NADPH + H(+)</text>
        <dbReference type="Rhea" id="RHEA:18753"/>
        <dbReference type="Rhea" id="RHEA-COMP:10593"/>
        <dbReference type="Rhea" id="RHEA-COMP:10594"/>
        <dbReference type="ChEBI" id="CHEBI:15378"/>
        <dbReference type="ChEBI" id="CHEBI:29950"/>
        <dbReference type="ChEBI" id="CHEBI:50058"/>
        <dbReference type="ChEBI" id="CHEBI:57783"/>
        <dbReference type="ChEBI" id="CHEBI:58349"/>
        <dbReference type="EC" id="1.8.1.8"/>
    </reaction>
</comment>
<evidence type="ECO:0000256" key="7">
    <source>
        <dbReference type="ARBA" id="ARBA00047804"/>
    </source>
</evidence>
<keyword evidence="10" id="KW-1185">Reference proteome</keyword>
<proteinExistence type="inferred from homology"/>
<keyword evidence="4" id="KW-0520">NAD</keyword>
<keyword evidence="3" id="KW-0560">Oxidoreductase</keyword>
<dbReference type="Proteomes" id="UP001530377">
    <property type="component" value="Unassembled WGS sequence"/>
</dbReference>
<sequence length="220" mass="24672">MAAPASWTTELFGPKVLTKPNTTGVPTSSAFGGKKLVALYFSASWCPPCKRFTPILIDFYEACKDELEIVFISSDRDDRSFGDYFAKMPWLAMIPAYMNSEQNARQRKMADAFKIQGIPTLVVLDAKTGHFVVANGRDAVMQVSSDESRRALFLSWLSKESVPLSQAIFGDEDTGGLLWKALTYVAKRPQFILAVFYLVRRFLRQMATLGKEKISDETEL</sequence>
<evidence type="ECO:0000256" key="1">
    <source>
        <dbReference type="ARBA" id="ARBA00012612"/>
    </source>
</evidence>
<evidence type="ECO:0000313" key="9">
    <source>
        <dbReference type="EMBL" id="KAL3826944.1"/>
    </source>
</evidence>
<feature type="domain" description="Thioredoxin" evidence="8">
    <location>
        <begin position="1"/>
        <end position="145"/>
    </location>
</feature>
<dbReference type="PANTHER" id="PTHR13871:SF96">
    <property type="entry name" value="THIOREDOXIN DOMAIN-CONTAINING PROTEIN"/>
    <property type="match status" value="1"/>
</dbReference>
<organism evidence="9 10">
    <name type="scientific">Cyclostephanos tholiformis</name>
    <dbReference type="NCBI Taxonomy" id="382380"/>
    <lineage>
        <taxon>Eukaryota</taxon>
        <taxon>Sar</taxon>
        <taxon>Stramenopiles</taxon>
        <taxon>Ochrophyta</taxon>
        <taxon>Bacillariophyta</taxon>
        <taxon>Coscinodiscophyceae</taxon>
        <taxon>Thalassiosirophycidae</taxon>
        <taxon>Stephanodiscales</taxon>
        <taxon>Stephanodiscaceae</taxon>
        <taxon>Cyclostephanos</taxon>
    </lineage>
</organism>
<comment type="similarity">
    <text evidence="5">Belongs to the nucleoredoxin family.</text>
</comment>
<dbReference type="AlphaFoldDB" id="A0ABD3SQQ9"/>
<comment type="caution">
    <text evidence="9">The sequence shown here is derived from an EMBL/GenBank/DDBJ whole genome shotgun (WGS) entry which is preliminary data.</text>
</comment>
<evidence type="ECO:0000256" key="5">
    <source>
        <dbReference type="ARBA" id="ARBA00025782"/>
    </source>
</evidence>
<evidence type="ECO:0000256" key="6">
    <source>
        <dbReference type="ARBA" id="ARBA00047388"/>
    </source>
</evidence>
<evidence type="ECO:0000256" key="4">
    <source>
        <dbReference type="ARBA" id="ARBA00023027"/>
    </source>
</evidence>
<dbReference type="PANTHER" id="PTHR13871">
    <property type="entry name" value="THIOREDOXIN"/>
    <property type="match status" value="1"/>
</dbReference>
<dbReference type="GO" id="GO:0047134">
    <property type="term" value="F:protein-disulfide reductase [NAD(P)H] activity"/>
    <property type="evidence" value="ECO:0007669"/>
    <property type="project" value="UniProtKB-EC"/>
</dbReference>
<dbReference type="InterPro" id="IPR052259">
    <property type="entry name" value="Nucleoredoxin-like"/>
</dbReference>
<dbReference type="InterPro" id="IPR012336">
    <property type="entry name" value="Thioredoxin-like_fold"/>
</dbReference>
<dbReference type="EMBL" id="JALLPB020000011">
    <property type="protein sequence ID" value="KAL3826944.1"/>
    <property type="molecule type" value="Genomic_DNA"/>
</dbReference>
<comment type="catalytic activity">
    <reaction evidence="6">
        <text>[protein]-dithiol + NAD(+) = [protein]-disulfide + NADH + H(+)</text>
        <dbReference type="Rhea" id="RHEA:18749"/>
        <dbReference type="Rhea" id="RHEA-COMP:10593"/>
        <dbReference type="Rhea" id="RHEA-COMP:10594"/>
        <dbReference type="ChEBI" id="CHEBI:15378"/>
        <dbReference type="ChEBI" id="CHEBI:29950"/>
        <dbReference type="ChEBI" id="CHEBI:50058"/>
        <dbReference type="ChEBI" id="CHEBI:57540"/>
        <dbReference type="ChEBI" id="CHEBI:57945"/>
        <dbReference type="EC" id="1.8.1.8"/>
    </reaction>
</comment>
<evidence type="ECO:0000256" key="2">
    <source>
        <dbReference type="ARBA" id="ARBA00022737"/>
    </source>
</evidence>
<evidence type="ECO:0000256" key="3">
    <source>
        <dbReference type="ARBA" id="ARBA00023002"/>
    </source>
</evidence>
<gene>
    <name evidence="9" type="ORF">ACHAXA_006024</name>
</gene>
<accession>A0ABD3SQQ9</accession>
<name>A0ABD3SQQ9_9STRA</name>
<dbReference type="InterPro" id="IPR036249">
    <property type="entry name" value="Thioredoxin-like_sf"/>
</dbReference>